<dbReference type="InterPro" id="IPR025724">
    <property type="entry name" value="GAG-pre-integrase_dom"/>
</dbReference>
<feature type="compositionally biased region" description="Low complexity" evidence="2">
    <location>
        <begin position="1"/>
        <end position="23"/>
    </location>
</feature>
<dbReference type="GO" id="GO:0004190">
    <property type="term" value="F:aspartic-type endopeptidase activity"/>
    <property type="evidence" value="ECO:0007669"/>
    <property type="project" value="UniProtKB-KW"/>
</dbReference>
<feature type="region of interest" description="Disordered" evidence="2">
    <location>
        <begin position="855"/>
        <end position="874"/>
    </location>
</feature>
<dbReference type="InterPro" id="IPR013103">
    <property type="entry name" value="RVT_2"/>
</dbReference>
<dbReference type="Pfam" id="PF13976">
    <property type="entry name" value="gag_pre-integrs"/>
    <property type="match status" value="1"/>
</dbReference>
<feature type="domain" description="Integrase catalytic" evidence="3">
    <location>
        <begin position="579"/>
        <end position="740"/>
    </location>
</feature>
<feature type="compositionally biased region" description="Low complexity" evidence="2">
    <location>
        <begin position="301"/>
        <end position="315"/>
    </location>
</feature>
<accession>A0AAV8HLS3</accession>
<dbReference type="PANTHER" id="PTHR11439:SF455">
    <property type="entry name" value="RLK (RECEPTOR-LIKE PROTEIN KINASE) 8, PUTATIVE-RELATED"/>
    <property type="match status" value="1"/>
</dbReference>
<evidence type="ECO:0000313" key="4">
    <source>
        <dbReference type="EMBL" id="KAJ4816146.1"/>
    </source>
</evidence>
<comment type="caution">
    <text evidence="4">The sequence shown here is derived from an EMBL/GenBank/DDBJ whole genome shotgun (WGS) entry which is preliminary data.</text>
</comment>
<dbReference type="Pfam" id="PF07727">
    <property type="entry name" value="RVT_2"/>
    <property type="match status" value="1"/>
</dbReference>
<protein>
    <recommendedName>
        <fullName evidence="3">Integrase catalytic domain-containing protein</fullName>
    </recommendedName>
</protein>
<evidence type="ECO:0000256" key="1">
    <source>
        <dbReference type="ARBA" id="ARBA00022750"/>
    </source>
</evidence>
<keyword evidence="1" id="KW-0064">Aspartyl protease</keyword>
<name>A0AAV8HLS3_9POAL</name>
<evidence type="ECO:0000256" key="2">
    <source>
        <dbReference type="SAM" id="MobiDB-lite"/>
    </source>
</evidence>
<feature type="compositionally biased region" description="Polar residues" evidence="2">
    <location>
        <begin position="907"/>
        <end position="929"/>
    </location>
</feature>
<sequence length="1472" mass="163665">MVSGATPLANTTAANTTPPDNLTSSTLTNPFSSSQLLESAVPITVSTPIKLSQSNFLTWQAQILPLLNAYNLFQYLTSPPPTPTRQNSDGQIEFNQEYLSWSRQDQLLLSWLRASLSESIQAQMVSCSTSAALWTTLQQQFATNSRARLIDLKRQLQSAQKGGSSCTEFLQRIRTLADELAYIGAPPTNDDLVLTILNGLGPEFNPFVAAITATTRNDPITVSDIHGMLLSHEALINSQMAASSSTPAVFFTIPTNASTRQSGSVQSVPSSTQRTNVSANRSGNNSQGYIRFPPPVPFSDSASSSQTTTLPTQPLNQASNSNSQRQCQICKKYGHGAKQCRWRYQPDPHYQPRAPQPRAPSFQPRAPPPNSRPPYYQAYVAQPASVPQASDWVLDSGATHHVMNDINNLSAFYAYNGHDNLQIGDGSGLLIQNIGTTSLHISNFTISLKDTLHVANFSRNLISLSKLILDNPSLIVTFSNSFCLFKDPTNKRELLRIPSTNDLFYLHASHSHLVSPRAFLGVCITANLWHARFGHPSNEATLHVLKNFSIPCSSMSLSSCHDCIVAKAHKLPFCNSSSTTTSPLQLIHSDVWGPSPILSSNGYRYYVIFVDDFSKFTWIYFMANKSDVVSIFSGFKVQVENLFGCTIKVLRTDGGAEFKPIGTRFPQIIHQTSCPHTPQQNGISERKHRHIVELSIAIMSHASIPHIYWDEIFSSTIYLINRLPSSLNHTIPYKILFSKDPDFSFLRVLGCLCFPYTRPYNSNKFEPRALPCVFLGYAKSQKGYRCLHLPTNKVYVSRHVQFDETNYPFKQLLLSGSQSTTLPPASLAVPLLLTTRTNCPANQLHPATSQSVPILSHASATSTQQNLSTTSDTAPNLIHHITPVHIPVTEHNLHTSNVTHPDPAVSTAPNTDQHQPVISNPSAVSQPTAAPSHPMVTRFRDNTRKPRHFPDCVALVTTLDHEPTTFSQANSHIEWRQAMAKEIEALAANKTWTLVPPPIDRPVIGCKWVFKIKRKADGTIERYKARLVAKGFHQQEGVDYFDTFSPVVRPTTIRVILAIATSQHWSVRQLDVNNAFLHGDLTEQVFMSQPPGFHDENCPNHVCLLSKSLYGLKQSPRAWFHKLSTTLVNLGFHESHYDPSLFISHKNGHITIILIYVDDILVTGSNQSYIVSLIGHLNSHFSLKDMGQVHFFLGMEVSAAPNGIDLSQAKYILDILNRANMTHAKHSPTPMVPSDSLTADDATQFHDPQLYRSIVGALQYATLTRPDISFAVNRVSQFMQTPSINHWTAVKRILRYLSGTIHHGLRFTYGHPLTLHAYSDSDWAGCAIDRRSTTGFCIYLGGNLVSWSAKKQPTVSRSSTEAEYRSLALTSAEILWLRYLLAELHVAMPDIPTLWCDNIGATFLASNPSFHARTKHIEIDYHFVRERIASNELRVRFISSKDQLADLFTKPLPLAQFLLLKSKLTVNKLPLA</sequence>
<evidence type="ECO:0000313" key="5">
    <source>
        <dbReference type="Proteomes" id="UP001140206"/>
    </source>
</evidence>
<dbReference type="Gene3D" id="3.30.420.10">
    <property type="entry name" value="Ribonuclease H-like superfamily/Ribonuclease H"/>
    <property type="match status" value="1"/>
</dbReference>
<feature type="compositionally biased region" description="Polar residues" evidence="2">
    <location>
        <begin position="259"/>
        <end position="288"/>
    </location>
</feature>
<proteinExistence type="predicted"/>
<dbReference type="InterPro" id="IPR036397">
    <property type="entry name" value="RNaseH_sf"/>
</dbReference>
<organism evidence="4 5">
    <name type="scientific">Rhynchospora pubera</name>
    <dbReference type="NCBI Taxonomy" id="906938"/>
    <lineage>
        <taxon>Eukaryota</taxon>
        <taxon>Viridiplantae</taxon>
        <taxon>Streptophyta</taxon>
        <taxon>Embryophyta</taxon>
        <taxon>Tracheophyta</taxon>
        <taxon>Spermatophyta</taxon>
        <taxon>Magnoliopsida</taxon>
        <taxon>Liliopsida</taxon>
        <taxon>Poales</taxon>
        <taxon>Cyperaceae</taxon>
        <taxon>Cyperoideae</taxon>
        <taxon>Rhynchosporeae</taxon>
        <taxon>Rhynchospora</taxon>
    </lineage>
</organism>
<dbReference type="GO" id="GO:0003676">
    <property type="term" value="F:nucleic acid binding"/>
    <property type="evidence" value="ECO:0007669"/>
    <property type="project" value="InterPro"/>
</dbReference>
<reference evidence="4" key="1">
    <citation type="submission" date="2022-08" db="EMBL/GenBank/DDBJ databases">
        <authorList>
            <person name="Marques A."/>
        </authorList>
    </citation>
    <scope>NUCLEOTIDE SEQUENCE</scope>
    <source>
        <strain evidence="4">RhyPub2mFocal</strain>
        <tissue evidence="4">Leaves</tissue>
    </source>
</reference>
<dbReference type="SUPFAM" id="SSF56672">
    <property type="entry name" value="DNA/RNA polymerases"/>
    <property type="match status" value="1"/>
</dbReference>
<dbReference type="InterPro" id="IPR043502">
    <property type="entry name" value="DNA/RNA_pol_sf"/>
</dbReference>
<dbReference type="EMBL" id="JAMFTS010000001">
    <property type="protein sequence ID" value="KAJ4816146.1"/>
    <property type="molecule type" value="Genomic_DNA"/>
</dbReference>
<feature type="region of interest" description="Disordered" evidence="2">
    <location>
        <begin position="259"/>
        <end position="322"/>
    </location>
</feature>
<keyword evidence="5" id="KW-1185">Reference proteome</keyword>
<feature type="region of interest" description="Disordered" evidence="2">
    <location>
        <begin position="894"/>
        <end position="934"/>
    </location>
</feature>
<keyword evidence="1" id="KW-0378">Hydrolase</keyword>
<evidence type="ECO:0000259" key="3">
    <source>
        <dbReference type="PROSITE" id="PS50994"/>
    </source>
</evidence>
<dbReference type="Pfam" id="PF14223">
    <property type="entry name" value="Retrotran_gag_2"/>
    <property type="match status" value="1"/>
</dbReference>
<dbReference type="InterPro" id="IPR001584">
    <property type="entry name" value="Integrase_cat-core"/>
</dbReference>
<dbReference type="Pfam" id="PF25597">
    <property type="entry name" value="SH3_retrovirus"/>
    <property type="match status" value="1"/>
</dbReference>
<feature type="region of interest" description="Disordered" evidence="2">
    <location>
        <begin position="1"/>
        <end position="27"/>
    </location>
</feature>
<dbReference type="InterPro" id="IPR054722">
    <property type="entry name" value="PolX-like_BBD"/>
</dbReference>
<dbReference type="SUPFAM" id="SSF53098">
    <property type="entry name" value="Ribonuclease H-like"/>
    <property type="match status" value="1"/>
</dbReference>
<feature type="region of interest" description="Disordered" evidence="2">
    <location>
        <begin position="343"/>
        <end position="374"/>
    </location>
</feature>
<dbReference type="InterPro" id="IPR012337">
    <property type="entry name" value="RNaseH-like_sf"/>
</dbReference>
<dbReference type="Pfam" id="PF22936">
    <property type="entry name" value="Pol_BBD"/>
    <property type="match status" value="1"/>
</dbReference>
<dbReference type="PANTHER" id="PTHR11439">
    <property type="entry name" value="GAG-POL-RELATED RETROTRANSPOSON"/>
    <property type="match status" value="1"/>
</dbReference>
<dbReference type="GO" id="GO:0015074">
    <property type="term" value="P:DNA integration"/>
    <property type="evidence" value="ECO:0007669"/>
    <property type="project" value="InterPro"/>
</dbReference>
<keyword evidence="1" id="KW-0645">Protease</keyword>
<dbReference type="InterPro" id="IPR057670">
    <property type="entry name" value="SH3_retrovirus"/>
</dbReference>
<dbReference type="CDD" id="cd09272">
    <property type="entry name" value="RNase_HI_RT_Ty1"/>
    <property type="match status" value="1"/>
</dbReference>
<dbReference type="PROSITE" id="PS50994">
    <property type="entry name" value="INTEGRASE"/>
    <property type="match status" value="1"/>
</dbReference>
<gene>
    <name evidence="4" type="ORF">LUZ62_028712</name>
</gene>
<dbReference type="Proteomes" id="UP001140206">
    <property type="component" value="Chromosome 1"/>
</dbReference>